<name>A0A510HPP7_9ACTN</name>
<dbReference type="AlphaFoldDB" id="A0A510HPP7"/>
<reference evidence="1" key="1">
    <citation type="journal article" date="2019" name="Microbiol. Resour. Announc.">
        <title>Complete Genome Sequence of Rubrobacter xylanophilus Strain AA3-22, Isolated from Arima Onsen in Japan.</title>
        <authorList>
            <person name="Tomariguchi N."/>
            <person name="Miyazaki K."/>
        </authorList>
    </citation>
    <scope>NUCLEOTIDE SEQUENCE [LARGE SCALE GENOMIC DNA]</scope>
    <source>
        <strain evidence="1">AA3-22</strain>
    </source>
</reference>
<evidence type="ECO:0000313" key="2">
    <source>
        <dbReference type="Proteomes" id="UP000318065"/>
    </source>
</evidence>
<dbReference type="InterPro" id="IPR013389">
    <property type="entry name" value="CRISPR-assoc_prot_Cas8b"/>
</dbReference>
<proteinExistence type="predicted"/>
<gene>
    <name evidence="1" type="ORF">RxyAA322_26510</name>
</gene>
<dbReference type="RefSeq" id="WP_143528767.1">
    <property type="nucleotide sequence ID" value="NZ_AP019791.1"/>
</dbReference>
<dbReference type="Proteomes" id="UP000318065">
    <property type="component" value="Chromosome"/>
</dbReference>
<accession>A0A510HPP7</accession>
<dbReference type="OrthoDB" id="5422815at2"/>
<protein>
    <recommendedName>
        <fullName evidence="3">CRISPR-associated protein, Csh1 family</fullName>
    </recommendedName>
</protein>
<evidence type="ECO:0000313" key="1">
    <source>
        <dbReference type="EMBL" id="BBL80797.1"/>
    </source>
</evidence>
<sequence length="673" mass="77199">MIESIYQIGRALLEESGGGRRAVLESLAAAPPRNRKGESYITILKLNSRKPSLSVELRELSVRGNDAARYLWLGNASGSNPQDRLTSDNLGYLISQNIPNLLEEQRIDPESALYKKLKILVQKLYLDLGEPKEIGVKGGGAYQRNRRLWDLSRLGIKGSSREDLRAEIRGGTKPKNVPQRVVKALRERFPEIPESGVLFTIELDGELLIDDPAYHEYLERRFVDSAFTGDEEGRCHLSGEYGPVTTDMTRFRFKYFITDKSGFASGATKKGFVSNFSLSKEAYRALLVGERFVGRELGFGFAGARGYMIPDLYTVEIPRGFPEALVRTLRSIRNRTLFDIGRVQAGELDEELEEFREEHLASGYMINLLFYKQKQAKFEVLRLIQDIPSYRLEELRAQGFETGRLWEELYGDEARDLTLQQIYYLIPVRKVRKPDGKVEYLNKKILAFYHTLISGGLIDRKELTDGFMELARAYRFGNTGSYQVSAPKEGMEDLTLVRYLAQTNLLLAFLRDLDQLKEEEVSQEYLERLSLDEAEKEYLKRLGYDEQQAALYLLGALVAEIANAQWRLGPEGRGGEKTILNKINYQGMTLPRVQRLATELFDKLRQYRYTDRSGERRPLLQGRNEAIFAQAQELLTRNQRVWRLTPSENVYYLLSGYSHRTFRAMTAREKQPA</sequence>
<keyword evidence="2" id="KW-1185">Reference proteome</keyword>
<evidence type="ECO:0008006" key="3">
    <source>
        <dbReference type="Google" id="ProtNLM"/>
    </source>
</evidence>
<dbReference type="InterPro" id="IPR013420">
    <property type="entry name" value="CRISPR-assoc_prot_Cas8b/Csh1_C"/>
</dbReference>
<dbReference type="Pfam" id="PF09484">
    <property type="entry name" value="Cas_TM1802"/>
    <property type="match status" value="1"/>
</dbReference>
<dbReference type="EMBL" id="AP019791">
    <property type="protein sequence ID" value="BBL80797.1"/>
    <property type="molecule type" value="Genomic_DNA"/>
</dbReference>
<organism evidence="1 2">
    <name type="scientific">Rubrobacter xylanophilus</name>
    <dbReference type="NCBI Taxonomy" id="49319"/>
    <lineage>
        <taxon>Bacteria</taxon>
        <taxon>Bacillati</taxon>
        <taxon>Actinomycetota</taxon>
        <taxon>Rubrobacteria</taxon>
        <taxon>Rubrobacterales</taxon>
        <taxon>Rubrobacteraceae</taxon>
        <taxon>Rubrobacter</taxon>
    </lineage>
</organism>
<dbReference type="NCBIfam" id="TIGR02591">
    <property type="entry name" value="cas_Csh1"/>
    <property type="match status" value="1"/>
</dbReference>
<dbReference type="CDD" id="cd09730">
    <property type="entry name" value="Cas8a1_I-A"/>
    <property type="match status" value="1"/>
</dbReference>